<dbReference type="RefSeq" id="WP_182920992.1">
    <property type="nucleotide sequence ID" value="NZ_WNXD01000001.1"/>
</dbReference>
<name>A0A923IUL9_9SPHI</name>
<dbReference type="AlphaFoldDB" id="A0A923IUL9"/>
<proteinExistence type="predicted"/>
<comment type="caution">
    <text evidence="1">The sequence shown here is derived from an EMBL/GenBank/DDBJ whole genome shotgun (WGS) entry which is preliminary data.</text>
</comment>
<sequence>MKPISVPTIPLNDAIIRVTRFRDELVKQVPEMNIPRAILIPIYDLMAIVEKYTSVDDNGNITYSIEGVRAYFDIKITDELLPNDITALVVPVDLKGNDIITNSITGLGNPGDDSEIYDFTKPCPDQCDPESPLYVP</sequence>
<dbReference type="Proteomes" id="UP000601055">
    <property type="component" value="Unassembled WGS sequence"/>
</dbReference>
<organism evidence="1 2">
    <name type="scientific">Pedobacter planticolens</name>
    <dbReference type="NCBI Taxonomy" id="2679964"/>
    <lineage>
        <taxon>Bacteria</taxon>
        <taxon>Pseudomonadati</taxon>
        <taxon>Bacteroidota</taxon>
        <taxon>Sphingobacteriia</taxon>
        <taxon>Sphingobacteriales</taxon>
        <taxon>Sphingobacteriaceae</taxon>
        <taxon>Pedobacter</taxon>
    </lineage>
</organism>
<gene>
    <name evidence="1" type="ORF">GM921_02265</name>
</gene>
<keyword evidence="2" id="KW-1185">Reference proteome</keyword>
<accession>A0A923IUL9</accession>
<reference evidence="1" key="1">
    <citation type="submission" date="2019-11" db="EMBL/GenBank/DDBJ databases">
        <title>Description of Pedobacter sp. LMG 31464T.</title>
        <authorList>
            <person name="Carlier A."/>
            <person name="Qi S."/>
            <person name="Vandamme P."/>
        </authorList>
    </citation>
    <scope>NUCLEOTIDE SEQUENCE</scope>
    <source>
        <strain evidence="1">LMG 31464</strain>
    </source>
</reference>
<evidence type="ECO:0000313" key="2">
    <source>
        <dbReference type="Proteomes" id="UP000601055"/>
    </source>
</evidence>
<dbReference type="EMBL" id="WNXD01000001">
    <property type="protein sequence ID" value="MBB2144299.1"/>
    <property type="molecule type" value="Genomic_DNA"/>
</dbReference>
<evidence type="ECO:0000313" key="1">
    <source>
        <dbReference type="EMBL" id="MBB2144299.1"/>
    </source>
</evidence>
<protein>
    <submittedName>
        <fullName evidence="1">Uncharacterized protein</fullName>
    </submittedName>
</protein>